<keyword evidence="6" id="KW-0964">Secreted</keyword>
<evidence type="ECO:0000259" key="14">
    <source>
        <dbReference type="Pfam" id="PF17753"/>
    </source>
</evidence>
<dbReference type="EC" id="3.2.1.25" evidence="5"/>
<organism evidence="17 18">
    <name type="scientific">Bifiguratus adelaidae</name>
    <dbReference type="NCBI Taxonomy" id="1938954"/>
    <lineage>
        <taxon>Eukaryota</taxon>
        <taxon>Fungi</taxon>
        <taxon>Fungi incertae sedis</taxon>
        <taxon>Mucoromycota</taxon>
        <taxon>Mucoromycotina</taxon>
        <taxon>Endogonomycetes</taxon>
        <taxon>Endogonales</taxon>
        <taxon>Endogonales incertae sedis</taxon>
        <taxon>Bifiguratus</taxon>
    </lineage>
</organism>
<dbReference type="Gene3D" id="2.60.120.260">
    <property type="entry name" value="Galactose-binding domain-like"/>
    <property type="match status" value="1"/>
</dbReference>
<evidence type="ECO:0000256" key="7">
    <source>
        <dbReference type="ARBA" id="ARBA00022801"/>
    </source>
</evidence>
<proteinExistence type="inferred from homology"/>
<evidence type="ECO:0000256" key="11">
    <source>
        <dbReference type="ARBA" id="ARBA00041069"/>
    </source>
</evidence>
<keyword evidence="8" id="KW-0325">Glycoprotein</keyword>
<dbReference type="Proteomes" id="UP000242875">
    <property type="component" value="Unassembled WGS sequence"/>
</dbReference>
<dbReference type="UniPathway" id="UPA00280"/>
<comment type="subunit">
    <text evidence="4">Homodimer.</text>
</comment>
<comment type="subcellular location">
    <subcellularLocation>
        <location evidence="2">Secreted</location>
    </subcellularLocation>
</comment>
<keyword evidence="7" id="KW-0378">Hydrolase</keyword>
<dbReference type="GO" id="GO:0004567">
    <property type="term" value="F:beta-mannosidase activity"/>
    <property type="evidence" value="ECO:0007669"/>
    <property type="project" value="UniProtKB-EC"/>
</dbReference>
<dbReference type="PANTHER" id="PTHR43730">
    <property type="entry name" value="BETA-MANNOSIDASE"/>
    <property type="match status" value="1"/>
</dbReference>
<evidence type="ECO:0000256" key="2">
    <source>
        <dbReference type="ARBA" id="ARBA00004613"/>
    </source>
</evidence>
<evidence type="ECO:0000256" key="6">
    <source>
        <dbReference type="ARBA" id="ARBA00022525"/>
    </source>
</evidence>
<dbReference type="AlphaFoldDB" id="A0A261Y131"/>
<reference evidence="17 18" key="1">
    <citation type="journal article" date="2017" name="Mycologia">
        <title>Bifiguratus adelaidae, gen. et sp. nov., a new member of Mucoromycotina in endophytic and soil-dwelling habitats.</title>
        <authorList>
            <person name="Torres-Cruz T.J."/>
            <person name="Billingsley Tobias T.L."/>
            <person name="Almatruk M."/>
            <person name="Hesse C."/>
            <person name="Kuske C.R."/>
            <person name="Desiro A."/>
            <person name="Benucci G.M."/>
            <person name="Bonito G."/>
            <person name="Stajich J.E."/>
            <person name="Dunlap C."/>
            <person name="Arnold A.E."/>
            <person name="Porras-Alfaro A."/>
        </authorList>
    </citation>
    <scope>NUCLEOTIDE SEQUENCE [LARGE SCALE GENOMIC DNA]</scope>
    <source>
        <strain evidence="17 18">AZ0501</strain>
    </source>
</reference>
<evidence type="ECO:0000256" key="4">
    <source>
        <dbReference type="ARBA" id="ARBA00011738"/>
    </source>
</evidence>
<sequence length="855" mass="97872">MEVREVDLGAYEWHFCQKHPSASIDAYFGDEPKDDANTRWFPAVVPGMVHLDLFRNKLIPDPYKELNEQKVQWIGEIDWVYKCRLPKLSFQENASVDLVFDGLDTFADVYLNGRHLGSTDNMYIAHRYRLASADLAGETNLLLILFRSALKEGQALEKKYGKRELWNGDSSRLYVRKAGYHYGWDWGPVLMACGVWRPVRLEVYEARIREVAIPITLSDDLSQALIKFNIDMDCDVRQADKYDVNISIGETENSTILQSQRISVTKQATASTQIKVDKPKLWYPRTHGNPHLYTVKIDLLKGEQLLERRHKTIGFRKLRIVQRPLEEDPGTTFYFEVNNLPIFCGGTNWIPADNFVPRLTDEDYRQWIQSAVDSNQNMLRVWGGGIYEQDIFYDTCDKMGILVWQDFMFACGLYPAHDAFCKNIETELSHVIKHLRHHPCIALWCGNNEDYAIGEEYHDPNDKGPWDDTPFPARKIYELIMPDMVKQLDPTGAPYWPGSPYGGVGGADRTVGDIHQWNVWHGIQDKYQNYSKLAGRFVSEFGMEAMPTLSTMLSMWNTGTSPVDQYAQSRVSDWHNKATGFEARIGKYIMENIQFPAAGDLPAWVYCTQFIQAEAIRYAISGWRRNFGGPGHEKTSGALIWQLNDCWPVTSWAIADYYKKPKAAWYVAKREFAPIAAGISFVDGSDNTKVSVWGASSKLENVHVNIFVRAYRIKDGHHVFEHTEEGVLLANQSTELLQVDLCKGVRDDLRESDVVLCAQFYAGDQCVAQSTLWPEPFKYIHLPDPVLHIQYDINSITLKVSNPVKGLWLEGNADMAFDDNFVDVLPGCAKTIRVRNWKGEKLAARWLGYNRLESR</sequence>
<protein>
    <recommendedName>
        <fullName evidence="11">Beta-mannosidase B</fullName>
        <ecNumber evidence="5">3.2.1.25</ecNumber>
    </recommendedName>
    <alternativeName>
        <fullName evidence="12">Mannanase B</fullName>
    </alternativeName>
</protein>
<dbReference type="SUPFAM" id="SSF49785">
    <property type="entry name" value="Galactose-binding domain-like"/>
    <property type="match status" value="1"/>
</dbReference>
<feature type="domain" description="Mannosidase Ig/CBM-like" evidence="15">
    <location>
        <begin position="688"/>
        <end position="779"/>
    </location>
</feature>
<dbReference type="GO" id="GO:0005576">
    <property type="term" value="C:extracellular region"/>
    <property type="evidence" value="ECO:0007669"/>
    <property type="project" value="UniProtKB-SubCell"/>
</dbReference>
<dbReference type="SUPFAM" id="SSF51445">
    <property type="entry name" value="(Trans)glycosidases"/>
    <property type="match status" value="1"/>
</dbReference>
<feature type="domain" description="Glycoside hydrolase family 2 immunoglobulin-like beta-sandwich" evidence="13">
    <location>
        <begin position="206"/>
        <end position="316"/>
    </location>
</feature>
<dbReference type="InterPro" id="IPR013783">
    <property type="entry name" value="Ig-like_fold"/>
</dbReference>
<feature type="domain" description="Beta-mannosidase-like galactose-binding" evidence="16">
    <location>
        <begin position="36"/>
        <end position="197"/>
    </location>
</feature>
<evidence type="ECO:0000259" key="16">
    <source>
        <dbReference type="Pfam" id="PF22666"/>
    </source>
</evidence>
<evidence type="ECO:0000256" key="1">
    <source>
        <dbReference type="ARBA" id="ARBA00000829"/>
    </source>
</evidence>
<accession>A0A261Y131</accession>
<dbReference type="OrthoDB" id="2866996at2759"/>
<dbReference type="SUPFAM" id="SSF49303">
    <property type="entry name" value="beta-Galactosidase/glucuronidase domain"/>
    <property type="match status" value="2"/>
</dbReference>
<dbReference type="PANTHER" id="PTHR43730:SF1">
    <property type="entry name" value="BETA-MANNOSIDASE"/>
    <property type="match status" value="1"/>
</dbReference>
<dbReference type="GO" id="GO:0006516">
    <property type="term" value="P:glycoprotein catabolic process"/>
    <property type="evidence" value="ECO:0007669"/>
    <property type="project" value="TreeGrafter"/>
</dbReference>
<dbReference type="Pfam" id="PF22666">
    <property type="entry name" value="Glyco_hydro_2_N2"/>
    <property type="match status" value="1"/>
</dbReference>
<dbReference type="InterPro" id="IPR054593">
    <property type="entry name" value="Beta-mannosidase-like_N2"/>
</dbReference>
<dbReference type="InterPro" id="IPR036156">
    <property type="entry name" value="Beta-gal/glucu_dom_sf"/>
</dbReference>
<evidence type="ECO:0000256" key="12">
    <source>
        <dbReference type="ARBA" id="ARBA00041614"/>
    </source>
</evidence>
<comment type="caution">
    <text evidence="17">The sequence shown here is derived from an EMBL/GenBank/DDBJ whole genome shotgun (WGS) entry which is preliminary data.</text>
</comment>
<evidence type="ECO:0000256" key="8">
    <source>
        <dbReference type="ARBA" id="ARBA00023180"/>
    </source>
</evidence>
<gene>
    <name evidence="17" type="ORF">BZG36_02373</name>
</gene>
<comment type="pathway">
    <text evidence="3">Glycan metabolism; N-glycan degradation.</text>
</comment>
<evidence type="ECO:0000259" key="13">
    <source>
        <dbReference type="Pfam" id="PF00703"/>
    </source>
</evidence>
<dbReference type="InterPro" id="IPR008979">
    <property type="entry name" value="Galactose-bd-like_sf"/>
</dbReference>
<dbReference type="Gene3D" id="3.20.20.80">
    <property type="entry name" value="Glycosidases"/>
    <property type="match status" value="1"/>
</dbReference>
<dbReference type="InterPro" id="IPR041625">
    <property type="entry name" value="Beta-mannosidase_Ig"/>
</dbReference>
<keyword evidence="18" id="KW-1185">Reference proteome</keyword>
<evidence type="ECO:0000313" key="17">
    <source>
        <dbReference type="EMBL" id="OZJ04330.1"/>
    </source>
</evidence>
<evidence type="ECO:0000313" key="18">
    <source>
        <dbReference type="Proteomes" id="UP000242875"/>
    </source>
</evidence>
<dbReference type="InterPro" id="IPR050887">
    <property type="entry name" value="Beta-mannosidase_GH2"/>
</dbReference>
<dbReference type="Pfam" id="PF17786">
    <property type="entry name" value="Mannosidase_ig"/>
    <property type="match status" value="1"/>
</dbReference>
<dbReference type="InterPro" id="IPR017853">
    <property type="entry name" value="GH"/>
</dbReference>
<evidence type="ECO:0000256" key="3">
    <source>
        <dbReference type="ARBA" id="ARBA00004740"/>
    </source>
</evidence>
<comment type="similarity">
    <text evidence="10">Belongs to the glycosyl hydrolase 2 family. Beta-mannosidase B subfamily.</text>
</comment>
<dbReference type="GO" id="GO:0005975">
    <property type="term" value="P:carbohydrate metabolic process"/>
    <property type="evidence" value="ECO:0007669"/>
    <property type="project" value="InterPro"/>
</dbReference>
<evidence type="ECO:0000256" key="9">
    <source>
        <dbReference type="ARBA" id="ARBA00023295"/>
    </source>
</evidence>
<comment type="catalytic activity">
    <reaction evidence="1">
        <text>Hydrolysis of terminal, non-reducing beta-D-mannose residues in beta-D-mannosides.</text>
        <dbReference type="EC" id="3.2.1.25"/>
    </reaction>
</comment>
<dbReference type="InterPro" id="IPR041447">
    <property type="entry name" value="Mannosidase_ig"/>
</dbReference>
<dbReference type="Gene3D" id="2.60.40.10">
    <property type="entry name" value="Immunoglobulins"/>
    <property type="match status" value="2"/>
</dbReference>
<evidence type="ECO:0000256" key="10">
    <source>
        <dbReference type="ARBA" id="ARBA00038429"/>
    </source>
</evidence>
<dbReference type="FunFam" id="3.20.20.80:FF:000050">
    <property type="entry name" value="Beta-mannosidase B"/>
    <property type="match status" value="1"/>
</dbReference>
<evidence type="ECO:0000259" key="15">
    <source>
        <dbReference type="Pfam" id="PF17786"/>
    </source>
</evidence>
<evidence type="ECO:0000256" key="5">
    <source>
        <dbReference type="ARBA" id="ARBA00012754"/>
    </source>
</evidence>
<keyword evidence="9" id="KW-0326">Glycosidase</keyword>
<dbReference type="Pfam" id="PF00703">
    <property type="entry name" value="Glyco_hydro_2"/>
    <property type="match status" value="1"/>
</dbReference>
<feature type="domain" description="Beta-mannosidase Ig-fold" evidence="14">
    <location>
        <begin position="782"/>
        <end position="841"/>
    </location>
</feature>
<dbReference type="EMBL" id="MVBO01000044">
    <property type="protein sequence ID" value="OZJ04330.1"/>
    <property type="molecule type" value="Genomic_DNA"/>
</dbReference>
<dbReference type="Pfam" id="PF17753">
    <property type="entry name" value="Ig_mannosidase"/>
    <property type="match status" value="1"/>
</dbReference>
<dbReference type="InterPro" id="IPR006102">
    <property type="entry name" value="Ig-like_GH2"/>
</dbReference>
<name>A0A261Y131_9FUNG</name>